<dbReference type="CDD" id="cd12169">
    <property type="entry name" value="PGDH_like_1"/>
    <property type="match status" value="1"/>
</dbReference>
<keyword evidence="2 4" id="KW-0560">Oxidoreductase</keyword>
<evidence type="ECO:0008006" key="9">
    <source>
        <dbReference type="Google" id="ProtNLM"/>
    </source>
</evidence>
<keyword evidence="3" id="KW-0520">NAD</keyword>
<sequence length="344" mass="37470">MSPKLRFAILDDYQGIARPHFAHLEDRVDIVCFPKTLDPHIPAEQEALVKRLKTFDVILAMRERTPFAASTIAALPNLKLLLTTGTRNLALDLDAFTQQGIAVAGTEGRPPGVNATVQHTWALILGLARHLARDDAAIKAGGWQGTLGMGLSGKTLGLLGLGKLGSQVGKIAVQAFGMRVVAWSTNLSQEKADEQARAQDLAPGSFLVAPSKAEFFTQSDIVSIHSVLSDRSRGIVGAEDLARMKPHSLIINTSRGPLIDEPALLEALQTGHIRGAALDVFDREPLPLNSPWRTTPWGQGGRSEVLLSPHMGYGEEDLLHGWYEEVAENLERWLNGEELLRRLN</sequence>
<gene>
    <name evidence="7" type="ORF">PDE_03282</name>
</gene>
<dbReference type="STRING" id="933388.S7ZI41"/>
<dbReference type="Pfam" id="PF02826">
    <property type="entry name" value="2-Hacid_dh_C"/>
    <property type="match status" value="1"/>
</dbReference>
<dbReference type="OrthoDB" id="298012at2759"/>
<feature type="domain" description="D-isomer specific 2-hydroxyacid dehydrogenase NAD-binding" evidence="6">
    <location>
        <begin position="122"/>
        <end position="312"/>
    </location>
</feature>
<keyword evidence="8" id="KW-1185">Reference proteome</keyword>
<dbReference type="Proteomes" id="UP000019376">
    <property type="component" value="Unassembled WGS sequence"/>
</dbReference>
<protein>
    <recommendedName>
        <fullName evidence="9">D-isomer specific 2-hydroxyacid dehydrogenase NAD-binding domain-containing protein</fullName>
    </recommendedName>
</protein>
<dbReference type="GO" id="GO:0016616">
    <property type="term" value="F:oxidoreductase activity, acting on the CH-OH group of donors, NAD or NADP as acceptor"/>
    <property type="evidence" value="ECO:0007669"/>
    <property type="project" value="InterPro"/>
</dbReference>
<reference evidence="7 8" key="1">
    <citation type="journal article" date="2013" name="PLoS ONE">
        <title>Genomic and secretomic analyses reveal unique features of the lignocellulolytic enzyme system of Penicillium decumbens.</title>
        <authorList>
            <person name="Liu G."/>
            <person name="Zhang L."/>
            <person name="Wei X."/>
            <person name="Zou G."/>
            <person name="Qin Y."/>
            <person name="Ma L."/>
            <person name="Li J."/>
            <person name="Zheng H."/>
            <person name="Wang S."/>
            <person name="Wang C."/>
            <person name="Xun L."/>
            <person name="Zhao G.-P."/>
            <person name="Zhou Z."/>
            <person name="Qu Y."/>
        </authorList>
    </citation>
    <scope>NUCLEOTIDE SEQUENCE [LARGE SCALE GENOMIC DNA]</scope>
    <source>
        <strain evidence="8">114-2 / CGMCC 5302</strain>
    </source>
</reference>
<dbReference type="Pfam" id="PF00389">
    <property type="entry name" value="2-Hacid_dh"/>
    <property type="match status" value="1"/>
</dbReference>
<dbReference type="AlphaFoldDB" id="S7ZI41"/>
<comment type="similarity">
    <text evidence="1 4">Belongs to the D-isomer specific 2-hydroxyacid dehydrogenase family.</text>
</comment>
<dbReference type="PANTHER" id="PTHR42789:SF1">
    <property type="entry name" value="D-ISOMER SPECIFIC 2-HYDROXYACID DEHYDROGENASE FAMILY PROTEIN (AFU_ORTHOLOGUE AFUA_6G10090)"/>
    <property type="match status" value="1"/>
</dbReference>
<dbReference type="EMBL" id="KB644410">
    <property type="protein sequence ID" value="EPS28336.1"/>
    <property type="molecule type" value="Genomic_DNA"/>
</dbReference>
<evidence type="ECO:0000256" key="3">
    <source>
        <dbReference type="ARBA" id="ARBA00023027"/>
    </source>
</evidence>
<evidence type="ECO:0000313" key="8">
    <source>
        <dbReference type="Proteomes" id="UP000019376"/>
    </source>
</evidence>
<dbReference type="PANTHER" id="PTHR42789">
    <property type="entry name" value="D-ISOMER SPECIFIC 2-HYDROXYACID DEHYDROGENASE FAMILY PROTEIN (AFU_ORTHOLOGUE AFUA_6G10090)"/>
    <property type="match status" value="1"/>
</dbReference>
<evidence type="ECO:0000259" key="5">
    <source>
        <dbReference type="Pfam" id="PF00389"/>
    </source>
</evidence>
<dbReference type="SUPFAM" id="SSF52283">
    <property type="entry name" value="Formate/glycerate dehydrogenase catalytic domain-like"/>
    <property type="match status" value="1"/>
</dbReference>
<dbReference type="InterPro" id="IPR036291">
    <property type="entry name" value="NAD(P)-bd_dom_sf"/>
</dbReference>
<dbReference type="Gene3D" id="3.40.50.720">
    <property type="entry name" value="NAD(P)-binding Rossmann-like Domain"/>
    <property type="match status" value="2"/>
</dbReference>
<evidence type="ECO:0000256" key="1">
    <source>
        <dbReference type="ARBA" id="ARBA00005854"/>
    </source>
</evidence>
<name>S7ZI41_PENO1</name>
<dbReference type="PhylomeDB" id="S7ZI41"/>
<dbReference type="GO" id="GO:0051287">
    <property type="term" value="F:NAD binding"/>
    <property type="evidence" value="ECO:0007669"/>
    <property type="project" value="InterPro"/>
</dbReference>
<dbReference type="eggNOG" id="KOG0068">
    <property type="taxonomic scope" value="Eukaryota"/>
</dbReference>
<dbReference type="SUPFAM" id="SSF51735">
    <property type="entry name" value="NAD(P)-binding Rossmann-fold domains"/>
    <property type="match status" value="1"/>
</dbReference>
<evidence type="ECO:0000256" key="2">
    <source>
        <dbReference type="ARBA" id="ARBA00023002"/>
    </source>
</evidence>
<organism evidence="7 8">
    <name type="scientific">Penicillium oxalicum (strain 114-2 / CGMCC 5302)</name>
    <name type="common">Penicillium decumbens</name>
    <dbReference type="NCBI Taxonomy" id="933388"/>
    <lineage>
        <taxon>Eukaryota</taxon>
        <taxon>Fungi</taxon>
        <taxon>Dikarya</taxon>
        <taxon>Ascomycota</taxon>
        <taxon>Pezizomycotina</taxon>
        <taxon>Eurotiomycetes</taxon>
        <taxon>Eurotiomycetidae</taxon>
        <taxon>Eurotiales</taxon>
        <taxon>Aspergillaceae</taxon>
        <taxon>Penicillium</taxon>
    </lineage>
</organism>
<feature type="domain" description="D-isomer specific 2-hydroxyacid dehydrogenase catalytic" evidence="5">
    <location>
        <begin position="28"/>
        <end position="344"/>
    </location>
</feature>
<proteinExistence type="inferred from homology"/>
<dbReference type="InterPro" id="IPR050857">
    <property type="entry name" value="D-2-hydroxyacid_DH"/>
</dbReference>
<evidence type="ECO:0000259" key="6">
    <source>
        <dbReference type="Pfam" id="PF02826"/>
    </source>
</evidence>
<accession>S7ZI41</accession>
<dbReference type="HOGENOM" id="CLU_019796_1_3_1"/>
<dbReference type="InterPro" id="IPR006139">
    <property type="entry name" value="D-isomer_2_OHA_DH_cat_dom"/>
</dbReference>
<evidence type="ECO:0000313" key="7">
    <source>
        <dbReference type="EMBL" id="EPS28336.1"/>
    </source>
</evidence>
<dbReference type="InterPro" id="IPR006140">
    <property type="entry name" value="D-isomer_DH_NAD-bd"/>
</dbReference>
<evidence type="ECO:0000256" key="4">
    <source>
        <dbReference type="RuleBase" id="RU003719"/>
    </source>
</evidence>